<dbReference type="GO" id="GO:0016639">
    <property type="term" value="F:oxidoreductase activity, acting on the CH-NH2 group of donors, NAD or NADP as acceptor"/>
    <property type="evidence" value="ECO:0007669"/>
    <property type="project" value="UniProtKB-UniRule"/>
</dbReference>
<evidence type="ECO:0000256" key="3">
    <source>
        <dbReference type="ARBA" id="ARBA00022857"/>
    </source>
</evidence>
<dbReference type="InterPro" id="IPR036291">
    <property type="entry name" value="NAD(P)-bd_dom_sf"/>
</dbReference>
<dbReference type="SUPFAM" id="SSF55347">
    <property type="entry name" value="Glyceraldehyde-3-phosphate dehydrogenase-like, C-terminal domain"/>
    <property type="match status" value="1"/>
</dbReference>
<evidence type="ECO:0000313" key="10">
    <source>
        <dbReference type="Proteomes" id="UP000476332"/>
    </source>
</evidence>
<dbReference type="PANTHER" id="PTHR31873:SF6">
    <property type="entry name" value="ASPARTATE DEHYDROGENASE DOMAIN-CONTAINING PROTEIN"/>
    <property type="match status" value="1"/>
</dbReference>
<dbReference type="InterPro" id="IPR011182">
    <property type="entry name" value="L-Asp_DH"/>
</dbReference>
<evidence type="ECO:0000256" key="6">
    <source>
        <dbReference type="HAMAP-Rule" id="MF_01265"/>
    </source>
</evidence>
<dbReference type="Pfam" id="PF01958">
    <property type="entry name" value="Asp_DH_C"/>
    <property type="match status" value="1"/>
</dbReference>
<dbReference type="GO" id="GO:0009435">
    <property type="term" value="P:NAD+ biosynthetic process"/>
    <property type="evidence" value="ECO:0007669"/>
    <property type="project" value="UniProtKB-UniRule"/>
</dbReference>
<evidence type="ECO:0000313" key="9">
    <source>
        <dbReference type="EMBL" id="NDV87914.1"/>
    </source>
</evidence>
<comment type="catalytic activity">
    <reaction evidence="6">
        <text>L-aspartate + NADP(+) + H2O = oxaloacetate + NH4(+) + NADPH + H(+)</text>
        <dbReference type="Rhea" id="RHEA:11784"/>
        <dbReference type="ChEBI" id="CHEBI:15377"/>
        <dbReference type="ChEBI" id="CHEBI:15378"/>
        <dbReference type="ChEBI" id="CHEBI:16452"/>
        <dbReference type="ChEBI" id="CHEBI:28938"/>
        <dbReference type="ChEBI" id="CHEBI:29991"/>
        <dbReference type="ChEBI" id="CHEBI:57783"/>
        <dbReference type="ChEBI" id="CHEBI:58349"/>
        <dbReference type="EC" id="1.4.1.21"/>
    </reaction>
</comment>
<dbReference type="InterPro" id="IPR002811">
    <property type="entry name" value="Asp_DH"/>
</dbReference>
<comment type="catalytic activity">
    <reaction evidence="6">
        <text>L-aspartate + NAD(+) + H2O = oxaloacetate + NH4(+) + NADH + H(+)</text>
        <dbReference type="Rhea" id="RHEA:11788"/>
        <dbReference type="ChEBI" id="CHEBI:15377"/>
        <dbReference type="ChEBI" id="CHEBI:15378"/>
        <dbReference type="ChEBI" id="CHEBI:16452"/>
        <dbReference type="ChEBI" id="CHEBI:28938"/>
        <dbReference type="ChEBI" id="CHEBI:29991"/>
        <dbReference type="ChEBI" id="CHEBI:57540"/>
        <dbReference type="ChEBI" id="CHEBI:57945"/>
        <dbReference type="EC" id="1.4.1.21"/>
    </reaction>
</comment>
<accession>A0A6L9MJ51</accession>
<dbReference type="RefSeq" id="WP_163044741.1">
    <property type="nucleotide sequence ID" value="NZ_JAAAMJ010000011.1"/>
</dbReference>
<reference evidence="9 10" key="1">
    <citation type="submission" date="2020-01" db="EMBL/GenBank/DDBJ databases">
        <title>Genomes of bacteria type strains.</title>
        <authorList>
            <person name="Chen J."/>
            <person name="Zhu S."/>
            <person name="Chen J."/>
        </authorList>
    </citation>
    <scope>NUCLEOTIDE SEQUENCE [LARGE SCALE GENOMIC DNA]</scope>
    <source>
        <strain evidence="9 10">KCTC 52919</strain>
    </source>
</reference>
<evidence type="ECO:0000259" key="7">
    <source>
        <dbReference type="Pfam" id="PF01958"/>
    </source>
</evidence>
<evidence type="ECO:0000256" key="5">
    <source>
        <dbReference type="ARBA" id="ARBA00023027"/>
    </source>
</evidence>
<comment type="function">
    <text evidence="6">Specifically catalyzes the NAD or NADP-dependent dehydrogenation of L-aspartate to iminoaspartate.</text>
</comment>
<dbReference type="InterPro" id="IPR020626">
    <property type="entry name" value="Asp_DH_prok"/>
</dbReference>
<dbReference type="AlphaFoldDB" id="A0A6L9MJ51"/>
<dbReference type="EMBL" id="JAAAMJ010000011">
    <property type="protein sequence ID" value="NDV87914.1"/>
    <property type="molecule type" value="Genomic_DNA"/>
</dbReference>
<dbReference type="HAMAP" id="MF_01265">
    <property type="entry name" value="NadX"/>
    <property type="match status" value="1"/>
</dbReference>
<name>A0A6L9MJ51_9HYPH</name>
<dbReference type="GO" id="GO:0051287">
    <property type="term" value="F:NAD binding"/>
    <property type="evidence" value="ECO:0007669"/>
    <property type="project" value="UniProtKB-UniRule"/>
</dbReference>
<evidence type="ECO:0000259" key="8">
    <source>
        <dbReference type="Pfam" id="PF03447"/>
    </source>
</evidence>
<gene>
    <name evidence="6" type="primary">nadX</name>
    <name evidence="9" type="ORF">GTW51_14505</name>
</gene>
<comment type="similarity">
    <text evidence="1 6">Belongs to the L-aspartate dehydrogenase family.</text>
</comment>
<protein>
    <recommendedName>
        <fullName evidence="6">L-aspartate dehydrogenase</fullName>
        <ecNumber evidence="6">1.4.1.21</ecNumber>
    </recommendedName>
</protein>
<dbReference type="Gene3D" id="3.30.360.10">
    <property type="entry name" value="Dihydrodipicolinate Reductase, domain 2"/>
    <property type="match status" value="1"/>
</dbReference>
<evidence type="ECO:0000256" key="4">
    <source>
        <dbReference type="ARBA" id="ARBA00023002"/>
    </source>
</evidence>
<keyword evidence="3 6" id="KW-0521">NADP</keyword>
<comment type="caution">
    <text evidence="9">The sequence shown here is derived from an EMBL/GenBank/DDBJ whole genome shotgun (WGS) entry which is preliminary data.</text>
</comment>
<evidence type="ECO:0000256" key="2">
    <source>
        <dbReference type="ARBA" id="ARBA00022642"/>
    </source>
</evidence>
<feature type="binding site" evidence="6">
    <location>
        <position position="201"/>
    </location>
    <ligand>
        <name>NAD(+)</name>
        <dbReference type="ChEBI" id="CHEBI:57540"/>
    </ligand>
</feature>
<dbReference type="InterPro" id="IPR005106">
    <property type="entry name" value="Asp/hSer_DH_NAD-bd"/>
</dbReference>
<evidence type="ECO:0000256" key="1">
    <source>
        <dbReference type="ARBA" id="ARBA00008331"/>
    </source>
</evidence>
<keyword evidence="10" id="KW-1185">Reference proteome</keyword>
<dbReference type="Gene3D" id="3.40.50.720">
    <property type="entry name" value="NAD(P)-binding Rossmann-like Domain"/>
    <property type="match status" value="1"/>
</dbReference>
<proteinExistence type="inferred from homology"/>
<dbReference type="PANTHER" id="PTHR31873">
    <property type="entry name" value="L-ASPARTATE DEHYDROGENASE-RELATED"/>
    <property type="match status" value="1"/>
</dbReference>
<dbReference type="Proteomes" id="UP000476332">
    <property type="component" value="Unassembled WGS sequence"/>
</dbReference>
<dbReference type="Pfam" id="PF03447">
    <property type="entry name" value="NAD_binding_3"/>
    <property type="match status" value="1"/>
</dbReference>
<dbReference type="SUPFAM" id="SSF51735">
    <property type="entry name" value="NAD(P)-binding Rossmann-fold domains"/>
    <property type="match status" value="1"/>
</dbReference>
<dbReference type="GO" id="GO:0033735">
    <property type="term" value="F:aspartate dehydrogenase [NAD(P)+] activity"/>
    <property type="evidence" value="ECO:0007669"/>
    <property type="project" value="UniProtKB-EC"/>
</dbReference>
<dbReference type="GO" id="GO:0050661">
    <property type="term" value="F:NADP binding"/>
    <property type="evidence" value="ECO:0007669"/>
    <property type="project" value="UniProtKB-UniRule"/>
</dbReference>
<dbReference type="PIRSF" id="PIRSF005227">
    <property type="entry name" value="Asp_dh_NAD_syn"/>
    <property type="match status" value="1"/>
</dbReference>
<organism evidence="9 10">
    <name type="scientific">Aurantimonas aggregata</name>
    <dbReference type="NCBI Taxonomy" id="2047720"/>
    <lineage>
        <taxon>Bacteria</taxon>
        <taxon>Pseudomonadati</taxon>
        <taxon>Pseudomonadota</taxon>
        <taxon>Alphaproteobacteria</taxon>
        <taxon>Hyphomicrobiales</taxon>
        <taxon>Aurantimonadaceae</taxon>
        <taxon>Aurantimonas</taxon>
    </lineage>
</organism>
<dbReference type="UniPathway" id="UPA00253">
    <property type="reaction ID" value="UER00456"/>
</dbReference>
<keyword evidence="4 6" id="KW-0560">Oxidoreductase</keyword>
<dbReference type="EC" id="1.4.1.21" evidence="6"/>
<keyword evidence="5 6" id="KW-0520">NAD</keyword>
<feature type="domain" description="Aspartate/homoserine dehydrogenase NAD-binding" evidence="8">
    <location>
        <begin position="25"/>
        <end position="131"/>
    </location>
</feature>
<feature type="active site" evidence="6">
    <location>
        <position position="230"/>
    </location>
</feature>
<feature type="binding site" evidence="6">
    <location>
        <position position="135"/>
    </location>
    <ligand>
        <name>NAD(+)</name>
        <dbReference type="ChEBI" id="CHEBI:57540"/>
    </ligand>
</feature>
<keyword evidence="2 6" id="KW-0662">Pyridine nucleotide biosynthesis</keyword>
<sequence>MTAEGATAASETAADGAERHIGLIGYGAAGRACAVLLLADARYRLTVLTRSPLEEDLPERLTAVTSLEALLAAGPQIIVEAASAEAFSSMVPECLRAGIDVVAASIGALQSPETGDAVVAACREGHSHLVLPSGAVGGLDYLAAAALSGDIAVTYTSRKPPAAWTAELAEAGLAEEARAREVTLFEGSAPEAARLYPRNLNAGLTVALAAGIERTRVRVVADPSVTTNTHEIAVTGAAGDAFLRFANKPSPDNPKTSMITALSLASAVQRRFDPMQ</sequence>
<feature type="domain" description="Aspartate dehydrogenase" evidence="7">
    <location>
        <begin position="180"/>
        <end position="264"/>
    </location>
</feature>
<comment type="miscellaneous">
    <text evidence="6">The iminoaspartate product is unstable in aqueous solution and can decompose to oxaloacetate and ammonia.</text>
</comment>
<comment type="pathway">
    <text evidence="6">Cofactor biosynthesis; NAD(+) biosynthesis; iminoaspartate from L-aspartate (dehydrogenase route): step 1/1.</text>
</comment>
<dbReference type="NCBIfam" id="NF009828">
    <property type="entry name" value="PRK13303.1-3"/>
    <property type="match status" value="1"/>
</dbReference>